<feature type="region of interest" description="Disordered" evidence="2">
    <location>
        <begin position="210"/>
        <end position="247"/>
    </location>
</feature>
<feature type="compositionally biased region" description="Low complexity" evidence="2">
    <location>
        <begin position="316"/>
        <end position="327"/>
    </location>
</feature>
<accession>A0ABD5NN83</accession>
<evidence type="ECO:0000256" key="1">
    <source>
        <dbReference type="SAM" id="Coils"/>
    </source>
</evidence>
<dbReference type="Pfam" id="PF23428">
    <property type="entry name" value="DUF7115"/>
    <property type="match status" value="1"/>
</dbReference>
<reference evidence="4 5" key="1">
    <citation type="journal article" date="2019" name="Int. J. Syst. Evol. Microbiol.">
        <title>The Global Catalogue of Microorganisms (GCM) 10K type strain sequencing project: providing services to taxonomists for standard genome sequencing and annotation.</title>
        <authorList>
            <consortium name="The Broad Institute Genomics Platform"/>
            <consortium name="The Broad Institute Genome Sequencing Center for Infectious Disease"/>
            <person name="Wu L."/>
            <person name="Ma J."/>
        </authorList>
    </citation>
    <scope>NUCLEOTIDE SEQUENCE [LARGE SCALE GENOMIC DNA]</scope>
    <source>
        <strain evidence="4 5">IBRC-M 10256</strain>
    </source>
</reference>
<feature type="region of interest" description="Disordered" evidence="2">
    <location>
        <begin position="276"/>
        <end position="336"/>
    </location>
</feature>
<gene>
    <name evidence="4" type="ORF">ACFOUR_07320</name>
</gene>
<proteinExistence type="predicted"/>
<keyword evidence="5" id="KW-1185">Reference proteome</keyword>
<dbReference type="RefSeq" id="WP_256530860.1">
    <property type="nucleotide sequence ID" value="NZ_CP101824.1"/>
</dbReference>
<dbReference type="InterPro" id="IPR055539">
    <property type="entry name" value="DUF7115"/>
</dbReference>
<dbReference type="Proteomes" id="UP001595846">
    <property type="component" value="Unassembled WGS sequence"/>
</dbReference>
<sequence>MSVPAIVQSSLDDAEVVERVSLGGDDELFVTSESTLIYRSDGLLSDESVDEFPHDADRVAVTEGRRKTRITLEYSLEGTREFKVPASVTDAVVHPVLAGVLAGNGITDPGERVVQTFRFSELTVIVTSQRLVKHIGSAVWDEDFEEFRYEDVTGLTFESGSVATQVVLEIDGRQQRIKAPNENAAELRQRLQQAIFAVHDVDSLDELHEKVGLDDERDQRSTVDFGEGVDPLSTDSDDEGPDGAEPAIDTETATAAVDVGADSSDGHSVETLDVETGASAAEAEQSVDPDPTSPSASGAESTAERDPRPSEGGGSEASFESSGFEPATANADADVTDRIAALEDAVERQTAQLERQQQTIEQLIEELRRGR</sequence>
<evidence type="ECO:0000256" key="2">
    <source>
        <dbReference type="SAM" id="MobiDB-lite"/>
    </source>
</evidence>
<dbReference type="GeneID" id="73903566"/>
<evidence type="ECO:0000313" key="5">
    <source>
        <dbReference type="Proteomes" id="UP001595846"/>
    </source>
</evidence>
<keyword evidence="1" id="KW-0175">Coiled coil</keyword>
<feature type="compositionally biased region" description="Basic and acidic residues" evidence="2">
    <location>
        <begin position="210"/>
        <end position="221"/>
    </location>
</feature>
<feature type="domain" description="DUF7115" evidence="3">
    <location>
        <begin position="1"/>
        <end position="108"/>
    </location>
</feature>
<evidence type="ECO:0000259" key="3">
    <source>
        <dbReference type="Pfam" id="PF23428"/>
    </source>
</evidence>
<feature type="coiled-coil region" evidence="1">
    <location>
        <begin position="339"/>
        <end position="370"/>
    </location>
</feature>
<name>A0ABD5NN83_9EURY</name>
<evidence type="ECO:0000313" key="4">
    <source>
        <dbReference type="EMBL" id="MFC3958180.1"/>
    </source>
</evidence>
<dbReference type="AlphaFoldDB" id="A0ABD5NN83"/>
<protein>
    <recommendedName>
        <fullName evidence="3">DUF7115 domain-containing protein</fullName>
    </recommendedName>
</protein>
<organism evidence="4 5">
    <name type="scientific">Halovivax cerinus</name>
    <dbReference type="NCBI Taxonomy" id="1487865"/>
    <lineage>
        <taxon>Archaea</taxon>
        <taxon>Methanobacteriati</taxon>
        <taxon>Methanobacteriota</taxon>
        <taxon>Stenosarchaea group</taxon>
        <taxon>Halobacteria</taxon>
        <taxon>Halobacteriales</taxon>
        <taxon>Natrialbaceae</taxon>
        <taxon>Halovivax</taxon>
    </lineage>
</organism>
<comment type="caution">
    <text evidence="4">The sequence shown here is derived from an EMBL/GenBank/DDBJ whole genome shotgun (WGS) entry which is preliminary data.</text>
</comment>
<dbReference type="EMBL" id="JBHSAQ010000002">
    <property type="protein sequence ID" value="MFC3958180.1"/>
    <property type="molecule type" value="Genomic_DNA"/>
</dbReference>